<comment type="caution">
    <text evidence="1">The sequence shown here is derived from an EMBL/GenBank/DDBJ whole genome shotgun (WGS) entry which is preliminary data.</text>
</comment>
<evidence type="ECO:0000313" key="2">
    <source>
        <dbReference type="Proteomes" id="UP001186944"/>
    </source>
</evidence>
<reference evidence="1" key="1">
    <citation type="submission" date="2019-08" db="EMBL/GenBank/DDBJ databases">
        <title>The improved chromosome-level genome for the pearl oyster Pinctada fucata martensii using PacBio sequencing and Hi-C.</title>
        <authorList>
            <person name="Zheng Z."/>
        </authorList>
    </citation>
    <scope>NUCLEOTIDE SEQUENCE</scope>
    <source>
        <strain evidence="1">ZZ-2019</strain>
        <tissue evidence="1">Adductor muscle</tissue>
    </source>
</reference>
<sequence>MDSLYGTSKNSTLTVTTGLHHMPFSKPRQRRHDYESWSDSSDECTHKLASASRTQAVFRDRWATGQVGGLCVRNQDNNTICINVADGHVVMIMLFWLMSITCSGPCPDNIMHEVWTCLNNLTRGGDSLMNGGDAQLMYENCQHGGFNDSLKCLRRVYDTCSDPRKKEAFFKYASIDAWESGFRRFCHNINLYMDKQECITRQSEDIKSCIEKNKDKYLDKPASVSSSDTYQSADQQLSIHNTCTFFHVTQFCYGQPIGAQCGADIRAILSDFTGGITPPMCRNYKVDDRGNSACGHHHHLVLLLFCIISYFLVCR</sequence>
<organism evidence="1 2">
    <name type="scientific">Pinctada imbricata</name>
    <name type="common">Atlantic pearl-oyster</name>
    <name type="synonym">Pinctada martensii</name>
    <dbReference type="NCBI Taxonomy" id="66713"/>
    <lineage>
        <taxon>Eukaryota</taxon>
        <taxon>Metazoa</taxon>
        <taxon>Spiralia</taxon>
        <taxon>Lophotrochozoa</taxon>
        <taxon>Mollusca</taxon>
        <taxon>Bivalvia</taxon>
        <taxon>Autobranchia</taxon>
        <taxon>Pteriomorphia</taxon>
        <taxon>Pterioida</taxon>
        <taxon>Pterioidea</taxon>
        <taxon>Pteriidae</taxon>
        <taxon>Pinctada</taxon>
    </lineage>
</organism>
<proteinExistence type="predicted"/>
<name>A0AA88YCH5_PINIB</name>
<keyword evidence="2" id="KW-1185">Reference proteome</keyword>
<dbReference type="AlphaFoldDB" id="A0AA88YCH5"/>
<evidence type="ECO:0000313" key="1">
    <source>
        <dbReference type="EMBL" id="KAK3102742.1"/>
    </source>
</evidence>
<accession>A0AA88YCH5</accession>
<dbReference type="EMBL" id="VSWD01000005">
    <property type="protein sequence ID" value="KAK3102742.1"/>
    <property type="molecule type" value="Genomic_DNA"/>
</dbReference>
<gene>
    <name evidence="1" type="ORF">FSP39_013603</name>
</gene>
<dbReference type="Proteomes" id="UP001186944">
    <property type="component" value="Unassembled WGS sequence"/>
</dbReference>
<protein>
    <submittedName>
        <fullName evidence="1">Uncharacterized protein</fullName>
    </submittedName>
</protein>